<comment type="caution">
    <text evidence="2">The sequence shown here is derived from an EMBL/GenBank/DDBJ whole genome shotgun (WGS) entry which is preliminary data.</text>
</comment>
<sequence length="169" mass="16634">MQPVGVGRAGGGEVQVALPGAGEHPPQRCGVDDDELAALPAAVGGQEPGPDEIGPDHPVALAPPLRGQRAEVGVMVGGADLVDVAVVGEQQHVRRAVRGAAGDGAVEVGVHQLGPGRRVVGPVLLQVTALLECAGGVQGDPAGGVGPHPGALGRYPGGLDGRGQLVQAR</sequence>
<organism evidence="2">
    <name type="scientific">bioreactor metagenome</name>
    <dbReference type="NCBI Taxonomy" id="1076179"/>
    <lineage>
        <taxon>unclassified sequences</taxon>
        <taxon>metagenomes</taxon>
        <taxon>ecological metagenomes</taxon>
    </lineage>
</organism>
<dbReference type="AlphaFoldDB" id="A0A645AC65"/>
<dbReference type="EMBL" id="VSSQ01013128">
    <property type="protein sequence ID" value="MPM50792.1"/>
    <property type="molecule type" value="Genomic_DNA"/>
</dbReference>
<protein>
    <submittedName>
        <fullName evidence="2">Uncharacterized protein</fullName>
    </submittedName>
</protein>
<accession>A0A645AC65</accession>
<name>A0A645AC65_9ZZZZ</name>
<reference evidence="2" key="1">
    <citation type="submission" date="2019-08" db="EMBL/GenBank/DDBJ databases">
        <authorList>
            <person name="Kucharzyk K."/>
            <person name="Murdoch R.W."/>
            <person name="Higgins S."/>
            <person name="Loffler F."/>
        </authorList>
    </citation>
    <scope>NUCLEOTIDE SEQUENCE</scope>
</reference>
<evidence type="ECO:0000313" key="2">
    <source>
        <dbReference type="EMBL" id="MPM50792.1"/>
    </source>
</evidence>
<feature type="region of interest" description="Disordered" evidence="1">
    <location>
        <begin position="140"/>
        <end position="160"/>
    </location>
</feature>
<feature type="region of interest" description="Disordered" evidence="1">
    <location>
        <begin position="1"/>
        <end position="32"/>
    </location>
</feature>
<proteinExistence type="predicted"/>
<gene>
    <name evidence="2" type="ORF">SDC9_97535</name>
</gene>
<evidence type="ECO:0000256" key="1">
    <source>
        <dbReference type="SAM" id="MobiDB-lite"/>
    </source>
</evidence>